<keyword evidence="4" id="KW-0488">Methylation</keyword>
<feature type="domain" description="General secretion pathway GspH" evidence="11">
    <location>
        <begin position="36"/>
        <end position="133"/>
    </location>
</feature>
<dbReference type="SUPFAM" id="SSF54523">
    <property type="entry name" value="Pili subunits"/>
    <property type="match status" value="1"/>
</dbReference>
<gene>
    <name evidence="12" type="ORF">H8K52_09520</name>
</gene>
<dbReference type="Pfam" id="PF12019">
    <property type="entry name" value="GspH"/>
    <property type="match status" value="1"/>
</dbReference>
<protein>
    <recommendedName>
        <fullName evidence="2">Type II secretion system protein H</fullName>
    </recommendedName>
    <alternativeName>
        <fullName evidence="10">General secretion pathway protein H</fullName>
    </alternativeName>
</protein>
<comment type="caution">
    <text evidence="12">The sequence shown here is derived from an EMBL/GenBank/DDBJ whole genome shotgun (WGS) entry which is preliminary data.</text>
</comment>
<evidence type="ECO:0000313" key="13">
    <source>
        <dbReference type="Proteomes" id="UP000648257"/>
    </source>
</evidence>
<evidence type="ECO:0000256" key="9">
    <source>
        <dbReference type="ARBA" id="ARBA00025772"/>
    </source>
</evidence>
<keyword evidence="6" id="KW-0812">Transmembrane</keyword>
<evidence type="ECO:0000256" key="10">
    <source>
        <dbReference type="ARBA" id="ARBA00030775"/>
    </source>
</evidence>
<dbReference type="InterPro" id="IPR022346">
    <property type="entry name" value="T2SS_GspH"/>
</dbReference>
<keyword evidence="5" id="KW-0997">Cell inner membrane</keyword>
<keyword evidence="8" id="KW-0472">Membrane</keyword>
<reference evidence="12 13" key="1">
    <citation type="submission" date="2020-08" db="EMBL/GenBank/DDBJ databases">
        <title>Novel species isolated from subtropical streams in China.</title>
        <authorList>
            <person name="Lu H."/>
        </authorList>
    </citation>
    <scope>NUCLEOTIDE SEQUENCE [LARGE SCALE GENOMIC DNA]</scope>
    <source>
        <strain evidence="12 13">KACC 16656</strain>
    </source>
</reference>
<comment type="subcellular location">
    <subcellularLocation>
        <location evidence="1">Cell inner membrane</location>
        <topology evidence="1">Single-pass membrane protein</topology>
    </subcellularLocation>
</comment>
<dbReference type="InterPro" id="IPR045584">
    <property type="entry name" value="Pilin-like"/>
</dbReference>
<evidence type="ECO:0000256" key="2">
    <source>
        <dbReference type="ARBA" id="ARBA00021549"/>
    </source>
</evidence>
<dbReference type="Proteomes" id="UP000648257">
    <property type="component" value="Unassembled WGS sequence"/>
</dbReference>
<evidence type="ECO:0000256" key="1">
    <source>
        <dbReference type="ARBA" id="ARBA00004377"/>
    </source>
</evidence>
<evidence type="ECO:0000256" key="4">
    <source>
        <dbReference type="ARBA" id="ARBA00022481"/>
    </source>
</evidence>
<dbReference type="Gene3D" id="3.30.700.10">
    <property type="entry name" value="Glycoprotein, Type 4 Pilin"/>
    <property type="match status" value="1"/>
</dbReference>
<keyword evidence="7" id="KW-1133">Transmembrane helix</keyword>
<evidence type="ECO:0000256" key="5">
    <source>
        <dbReference type="ARBA" id="ARBA00022519"/>
    </source>
</evidence>
<organism evidence="12 13">
    <name type="scientific">Undibacterium seohonense</name>
    <dbReference type="NCBI Taxonomy" id="1344950"/>
    <lineage>
        <taxon>Bacteria</taxon>
        <taxon>Pseudomonadati</taxon>
        <taxon>Pseudomonadota</taxon>
        <taxon>Betaproteobacteria</taxon>
        <taxon>Burkholderiales</taxon>
        <taxon>Oxalobacteraceae</taxon>
        <taxon>Undibacterium</taxon>
    </lineage>
</organism>
<name>A0ABR6X4U0_9BURK</name>
<proteinExistence type="inferred from homology"/>
<evidence type="ECO:0000313" key="12">
    <source>
        <dbReference type="EMBL" id="MBC3807580.1"/>
    </source>
</evidence>
<evidence type="ECO:0000256" key="8">
    <source>
        <dbReference type="ARBA" id="ARBA00023136"/>
    </source>
</evidence>
<accession>A0ABR6X4U0</accession>
<comment type="similarity">
    <text evidence="9">Belongs to the GSP H family.</text>
</comment>
<evidence type="ECO:0000256" key="3">
    <source>
        <dbReference type="ARBA" id="ARBA00022475"/>
    </source>
</evidence>
<keyword evidence="3" id="KW-1003">Cell membrane</keyword>
<keyword evidence="13" id="KW-1185">Reference proteome</keyword>
<dbReference type="EMBL" id="JACOFW010000008">
    <property type="protein sequence ID" value="MBC3807580.1"/>
    <property type="molecule type" value="Genomic_DNA"/>
</dbReference>
<sequence>MVELIMVMLIVGILSAIALPRFMSRTEFDSRGFFDQTQSMIRYAQKTAIAQRRPVWVQINQVNGLVCLTYAPVNLDCSSDGGVPVLSPEDQSWFKRAAPTGVSFDVSRQFSFDALGQAGAAIAIVLYQDGATTIGQIRIEAETGYVH</sequence>
<evidence type="ECO:0000256" key="6">
    <source>
        <dbReference type="ARBA" id="ARBA00022692"/>
    </source>
</evidence>
<evidence type="ECO:0000259" key="11">
    <source>
        <dbReference type="Pfam" id="PF12019"/>
    </source>
</evidence>
<evidence type="ECO:0000256" key="7">
    <source>
        <dbReference type="ARBA" id="ARBA00022989"/>
    </source>
</evidence>